<organism evidence="1 2">
    <name type="scientific">Austropuccinia psidii MF-1</name>
    <dbReference type="NCBI Taxonomy" id="1389203"/>
    <lineage>
        <taxon>Eukaryota</taxon>
        <taxon>Fungi</taxon>
        <taxon>Dikarya</taxon>
        <taxon>Basidiomycota</taxon>
        <taxon>Pucciniomycotina</taxon>
        <taxon>Pucciniomycetes</taxon>
        <taxon>Pucciniales</taxon>
        <taxon>Sphaerophragmiaceae</taxon>
        <taxon>Austropuccinia</taxon>
    </lineage>
</organism>
<dbReference type="PANTHER" id="PTHR11439">
    <property type="entry name" value="GAG-POL-RELATED RETROTRANSPOSON"/>
    <property type="match status" value="1"/>
</dbReference>
<proteinExistence type="predicted"/>
<reference evidence="1" key="1">
    <citation type="submission" date="2021-03" db="EMBL/GenBank/DDBJ databases">
        <title>Draft genome sequence of rust myrtle Austropuccinia psidii MF-1, a brazilian biotype.</title>
        <authorList>
            <person name="Quecine M.C."/>
            <person name="Pachon D.M.R."/>
            <person name="Bonatelli M.L."/>
            <person name="Correr F.H."/>
            <person name="Franceschini L.M."/>
            <person name="Leite T.F."/>
            <person name="Margarido G.R.A."/>
            <person name="Almeida C.A."/>
            <person name="Ferrarezi J.A."/>
            <person name="Labate C.A."/>
        </authorList>
    </citation>
    <scope>NUCLEOTIDE SEQUENCE</scope>
    <source>
        <strain evidence="1">MF-1</strain>
    </source>
</reference>
<name>A0A9Q3IDV3_9BASI</name>
<dbReference type="PANTHER" id="PTHR11439:SF483">
    <property type="entry name" value="PEPTIDE SYNTHASE GLIP-LIKE, PUTATIVE (AFU_ORTHOLOGUE AFUA_3G12920)-RELATED"/>
    <property type="match status" value="1"/>
</dbReference>
<keyword evidence="2" id="KW-1185">Reference proteome</keyword>
<evidence type="ECO:0000313" key="1">
    <source>
        <dbReference type="EMBL" id="MBW0535119.1"/>
    </source>
</evidence>
<sequence length="215" mass="23775">MANSRQVNAGGLTSSSPWKLMDTHSAAMTPVSSLKNKQISSYCCIQVRLIQSILTNHWDQKADYDSPLPVKCDLLTLPEQDKTIQQHDFISAVGALSYVVTGTRPDLAYAVNLLARYSMSPGANHWRFLQHVLGYLNKTQHYCLSLTPDPGKLELKVYSDASWGGELSRSSHGYITTFLGFPIAWYAKCFATIASSSCHAESMALATASRHSQWL</sequence>
<comment type="caution">
    <text evidence="1">The sequence shown here is derived from an EMBL/GenBank/DDBJ whole genome shotgun (WGS) entry which is preliminary data.</text>
</comment>
<dbReference type="Proteomes" id="UP000765509">
    <property type="component" value="Unassembled WGS sequence"/>
</dbReference>
<dbReference type="EMBL" id="AVOT02039987">
    <property type="protein sequence ID" value="MBW0535119.1"/>
    <property type="molecule type" value="Genomic_DNA"/>
</dbReference>
<evidence type="ECO:0000313" key="2">
    <source>
        <dbReference type="Proteomes" id="UP000765509"/>
    </source>
</evidence>
<protein>
    <recommendedName>
        <fullName evidence="3">Reverse transcriptase Ty1/copia-type domain-containing protein</fullName>
    </recommendedName>
</protein>
<dbReference type="OrthoDB" id="3255262at2759"/>
<gene>
    <name evidence="1" type="ORF">O181_074834</name>
</gene>
<evidence type="ECO:0008006" key="3">
    <source>
        <dbReference type="Google" id="ProtNLM"/>
    </source>
</evidence>
<dbReference type="AlphaFoldDB" id="A0A9Q3IDV3"/>
<accession>A0A9Q3IDV3</accession>